<sequence>MRLAGLGVTKDVVGGVELARRQCGSEWIGVPDLSAAAARNSQSADLNETSVRWG</sequence>
<keyword evidence="2" id="KW-1185">Reference proteome</keyword>
<accession>A0A1U7NYD1</accession>
<reference evidence="1 2" key="1">
    <citation type="submission" date="2017-01" db="EMBL/GenBank/DDBJ databases">
        <title>Genome Analysis of Deinococcus marmoris KOPRI26562.</title>
        <authorList>
            <person name="Kim J.H."/>
            <person name="Oh H.-M."/>
        </authorList>
    </citation>
    <scope>NUCLEOTIDE SEQUENCE [LARGE SCALE GENOMIC DNA]</scope>
    <source>
        <strain evidence="1 2">KOPRI26562</strain>
    </source>
</reference>
<dbReference type="EMBL" id="MSTI01000077">
    <property type="protein sequence ID" value="OLV17931.1"/>
    <property type="molecule type" value="Genomic_DNA"/>
</dbReference>
<organism evidence="1 2">
    <name type="scientific">Deinococcus marmoris</name>
    <dbReference type="NCBI Taxonomy" id="249408"/>
    <lineage>
        <taxon>Bacteria</taxon>
        <taxon>Thermotogati</taxon>
        <taxon>Deinococcota</taxon>
        <taxon>Deinococci</taxon>
        <taxon>Deinococcales</taxon>
        <taxon>Deinococcaceae</taxon>
        <taxon>Deinococcus</taxon>
    </lineage>
</organism>
<dbReference type="AlphaFoldDB" id="A0A1U7NYD1"/>
<comment type="caution">
    <text evidence="1">The sequence shown here is derived from an EMBL/GenBank/DDBJ whole genome shotgun (WGS) entry which is preliminary data.</text>
</comment>
<dbReference type="Proteomes" id="UP000186607">
    <property type="component" value="Unassembled WGS sequence"/>
</dbReference>
<name>A0A1U7NYD1_9DEIO</name>
<protein>
    <submittedName>
        <fullName evidence="1">Uncharacterized protein</fullName>
    </submittedName>
</protein>
<evidence type="ECO:0000313" key="2">
    <source>
        <dbReference type="Proteomes" id="UP000186607"/>
    </source>
</evidence>
<evidence type="ECO:0000313" key="1">
    <source>
        <dbReference type="EMBL" id="OLV17931.1"/>
    </source>
</evidence>
<gene>
    <name evidence="1" type="ORF">BOO71_0006850</name>
</gene>
<dbReference type="STRING" id="249408.BOO71_0006850"/>
<proteinExistence type="predicted"/>